<keyword evidence="7" id="KW-0325">Glycoprotein</keyword>
<dbReference type="SUPFAM" id="SSF53474">
    <property type="entry name" value="alpha/beta-Hydrolases"/>
    <property type="match status" value="1"/>
</dbReference>
<evidence type="ECO:0000313" key="11">
    <source>
        <dbReference type="Proteomes" id="UP000016932"/>
    </source>
</evidence>
<evidence type="ECO:0000256" key="2">
    <source>
        <dbReference type="ARBA" id="ARBA00005964"/>
    </source>
</evidence>
<proteinExistence type="inferred from homology"/>
<dbReference type="HOGENOM" id="CLU_006586_10_6_1"/>
<dbReference type="GeneID" id="19340401"/>
<keyword evidence="4 8" id="KW-0732">Signal</keyword>
<comment type="similarity">
    <text evidence="2 8">Belongs to the type-B carboxylesterase/lipase family.</text>
</comment>
<dbReference type="VEuPathDB" id="FungiDB:MYCFIDRAFT_57762"/>
<dbReference type="eggNOG" id="KOG4389">
    <property type="taxonomic scope" value="Eukaryota"/>
</dbReference>
<reference evidence="10 11" key="1">
    <citation type="journal article" date="2012" name="PLoS Pathog.">
        <title>Diverse lifestyles and strategies of plant pathogenesis encoded in the genomes of eighteen Dothideomycetes fungi.</title>
        <authorList>
            <person name="Ohm R.A."/>
            <person name="Feau N."/>
            <person name="Henrissat B."/>
            <person name="Schoch C.L."/>
            <person name="Horwitz B.A."/>
            <person name="Barry K.W."/>
            <person name="Condon B.J."/>
            <person name="Copeland A.C."/>
            <person name="Dhillon B."/>
            <person name="Glaser F."/>
            <person name="Hesse C.N."/>
            <person name="Kosti I."/>
            <person name="LaButti K."/>
            <person name="Lindquist E.A."/>
            <person name="Lucas S."/>
            <person name="Salamov A.A."/>
            <person name="Bradshaw R.E."/>
            <person name="Ciuffetti L."/>
            <person name="Hamelin R.C."/>
            <person name="Kema G.H.J."/>
            <person name="Lawrence C."/>
            <person name="Scott J.A."/>
            <person name="Spatafora J.W."/>
            <person name="Turgeon B.G."/>
            <person name="de Wit P.J.G.M."/>
            <person name="Zhong S."/>
            <person name="Goodwin S.B."/>
            <person name="Grigoriev I.V."/>
        </authorList>
    </citation>
    <scope>NUCLEOTIDE SEQUENCE [LARGE SCALE GENOMIC DNA]</scope>
    <source>
        <strain evidence="10 11">CIRAD86</strain>
    </source>
</reference>
<dbReference type="Pfam" id="PF00135">
    <property type="entry name" value="COesterase"/>
    <property type="match status" value="1"/>
</dbReference>
<dbReference type="EC" id="3.1.1.-" evidence="8"/>
<gene>
    <name evidence="10" type="ORF">MYCFIDRAFT_57762</name>
</gene>
<dbReference type="GO" id="GO:0005576">
    <property type="term" value="C:extracellular region"/>
    <property type="evidence" value="ECO:0007669"/>
    <property type="project" value="UniProtKB-SubCell"/>
</dbReference>
<dbReference type="Proteomes" id="UP000016932">
    <property type="component" value="Unassembled WGS sequence"/>
</dbReference>
<dbReference type="GO" id="GO:0016787">
    <property type="term" value="F:hydrolase activity"/>
    <property type="evidence" value="ECO:0007669"/>
    <property type="project" value="UniProtKB-KW"/>
</dbReference>
<protein>
    <recommendedName>
        <fullName evidence="8">Carboxylic ester hydrolase</fullName>
        <ecNumber evidence="8">3.1.1.-</ecNumber>
    </recommendedName>
</protein>
<dbReference type="GO" id="GO:0006629">
    <property type="term" value="P:lipid metabolic process"/>
    <property type="evidence" value="ECO:0007669"/>
    <property type="project" value="UniProtKB-KW"/>
</dbReference>
<dbReference type="InterPro" id="IPR002018">
    <property type="entry name" value="CarbesteraseB"/>
</dbReference>
<evidence type="ECO:0000313" key="10">
    <source>
        <dbReference type="EMBL" id="EME79191.1"/>
    </source>
</evidence>
<name>M3A3H8_PSEFD</name>
<accession>M3A3H8</accession>
<evidence type="ECO:0000256" key="5">
    <source>
        <dbReference type="ARBA" id="ARBA00022801"/>
    </source>
</evidence>
<dbReference type="AlphaFoldDB" id="M3A3H8"/>
<dbReference type="RefSeq" id="XP_007929750.1">
    <property type="nucleotide sequence ID" value="XM_007931559.1"/>
</dbReference>
<feature type="signal peptide" evidence="8">
    <location>
        <begin position="1"/>
        <end position="16"/>
    </location>
</feature>
<dbReference type="PANTHER" id="PTHR11559">
    <property type="entry name" value="CARBOXYLESTERASE"/>
    <property type="match status" value="1"/>
</dbReference>
<evidence type="ECO:0000256" key="3">
    <source>
        <dbReference type="ARBA" id="ARBA00022525"/>
    </source>
</evidence>
<comment type="subcellular location">
    <subcellularLocation>
        <location evidence="1">Secreted</location>
    </subcellularLocation>
</comment>
<feature type="chain" id="PRO_5005140273" description="Carboxylic ester hydrolase" evidence="8">
    <location>
        <begin position="17"/>
        <end position="574"/>
    </location>
</feature>
<dbReference type="OrthoDB" id="408631at2759"/>
<dbReference type="PROSITE" id="PS00122">
    <property type="entry name" value="CARBOXYLESTERASE_B_1"/>
    <property type="match status" value="1"/>
</dbReference>
<dbReference type="InterPro" id="IPR050309">
    <property type="entry name" value="Type-B_Carboxylest/Lipase"/>
</dbReference>
<sequence>MIRLSLLALLATSALAAPLDERQSGPSVTIRNGTVVGSTASGIDSFKGIPFAQPPVGNLRLRSPRPLASGFGTITSDPSPRACPQFSTQVNTGNLPQDALAKLMNTPLFQEINNAGEDCLTLNVQRPSTATSSSKLPVLFWIYGGGFESGSTGMYDGGSIIRKSVSLGKPIMFVEVNYRVGGFGFLGGKDLAGEGNTNLGLRDQRLGLQWVQDNIAAFGGDPTKVTIWGESAGAISVFDHTVINGGDNTYHGQALFRGAIMNSGSEIPATSVTDLKSQKVYDTVVAAAGCSSASSQLACLRALSYEKFLNAASSVPSISSYQSLDIAYLPRPDPGNSFFSESPEVSINAGRFTKVPIIIGDQEDEGTAFSLVQSNVTTDDQLAQYLADYFPTNPNALANVRALLANYPNQPLEGQPAGSPFRTAGLNNIYPQFKRLAAVLGDITFTLTRRVYLHTVQPKGVKTWSYLSSYFHGTPVLGTFHASDLLFSFALMGDADANPITNTIQTYYVSFVNDLDPNSLGSGSGRQINWPNWTPNSAQLLNFQSLANQIISDDFRNAAYQYLLSAQTQFRIKR</sequence>
<dbReference type="ESTHER" id="mycfi-m3a3h8">
    <property type="family name" value="Fungal_carboxylesterase_lipase"/>
</dbReference>
<evidence type="ECO:0000256" key="1">
    <source>
        <dbReference type="ARBA" id="ARBA00004613"/>
    </source>
</evidence>
<organism evidence="10 11">
    <name type="scientific">Pseudocercospora fijiensis (strain CIRAD86)</name>
    <name type="common">Black leaf streak disease fungus</name>
    <name type="synonym">Mycosphaerella fijiensis</name>
    <dbReference type="NCBI Taxonomy" id="383855"/>
    <lineage>
        <taxon>Eukaryota</taxon>
        <taxon>Fungi</taxon>
        <taxon>Dikarya</taxon>
        <taxon>Ascomycota</taxon>
        <taxon>Pezizomycotina</taxon>
        <taxon>Dothideomycetes</taxon>
        <taxon>Dothideomycetidae</taxon>
        <taxon>Mycosphaerellales</taxon>
        <taxon>Mycosphaerellaceae</taxon>
        <taxon>Pseudocercospora</taxon>
    </lineage>
</organism>
<evidence type="ECO:0000259" key="9">
    <source>
        <dbReference type="Pfam" id="PF00135"/>
    </source>
</evidence>
<dbReference type="EMBL" id="KB446562">
    <property type="protein sequence ID" value="EME79191.1"/>
    <property type="molecule type" value="Genomic_DNA"/>
</dbReference>
<keyword evidence="5 8" id="KW-0378">Hydrolase</keyword>
<evidence type="ECO:0000256" key="4">
    <source>
        <dbReference type="ARBA" id="ARBA00022729"/>
    </source>
</evidence>
<evidence type="ECO:0000256" key="8">
    <source>
        <dbReference type="RuleBase" id="RU361235"/>
    </source>
</evidence>
<keyword evidence="11" id="KW-1185">Reference proteome</keyword>
<dbReference type="FunFam" id="3.40.50.1820:FF:000213">
    <property type="entry name" value="Carboxylic ester hydrolase"/>
    <property type="match status" value="1"/>
</dbReference>
<feature type="domain" description="Carboxylesterase type B" evidence="9">
    <location>
        <begin position="26"/>
        <end position="548"/>
    </location>
</feature>
<dbReference type="InterPro" id="IPR019826">
    <property type="entry name" value="Carboxylesterase_B_AS"/>
</dbReference>
<keyword evidence="6" id="KW-0443">Lipid metabolism</keyword>
<evidence type="ECO:0000256" key="7">
    <source>
        <dbReference type="ARBA" id="ARBA00023180"/>
    </source>
</evidence>
<keyword evidence="3" id="KW-0964">Secreted</keyword>
<dbReference type="KEGG" id="pfj:MYCFIDRAFT_57762"/>
<dbReference type="InterPro" id="IPR029058">
    <property type="entry name" value="AB_hydrolase_fold"/>
</dbReference>
<evidence type="ECO:0000256" key="6">
    <source>
        <dbReference type="ARBA" id="ARBA00023098"/>
    </source>
</evidence>
<dbReference type="Gene3D" id="3.40.50.1820">
    <property type="entry name" value="alpha/beta hydrolase"/>
    <property type="match status" value="1"/>
</dbReference>